<dbReference type="Proteomes" id="UP001055879">
    <property type="component" value="Linkage Group LG14"/>
</dbReference>
<name>A0ACB8Y7Z0_ARCLA</name>
<organism evidence="1 2">
    <name type="scientific">Arctium lappa</name>
    <name type="common">Greater burdock</name>
    <name type="synonym">Lappa major</name>
    <dbReference type="NCBI Taxonomy" id="4217"/>
    <lineage>
        <taxon>Eukaryota</taxon>
        <taxon>Viridiplantae</taxon>
        <taxon>Streptophyta</taxon>
        <taxon>Embryophyta</taxon>
        <taxon>Tracheophyta</taxon>
        <taxon>Spermatophyta</taxon>
        <taxon>Magnoliopsida</taxon>
        <taxon>eudicotyledons</taxon>
        <taxon>Gunneridae</taxon>
        <taxon>Pentapetalae</taxon>
        <taxon>asterids</taxon>
        <taxon>campanulids</taxon>
        <taxon>Asterales</taxon>
        <taxon>Asteraceae</taxon>
        <taxon>Carduoideae</taxon>
        <taxon>Cardueae</taxon>
        <taxon>Arctiinae</taxon>
        <taxon>Arctium</taxon>
    </lineage>
</organism>
<dbReference type="EMBL" id="CM042060">
    <property type="protein sequence ID" value="KAI3678449.1"/>
    <property type="molecule type" value="Genomic_DNA"/>
</dbReference>
<protein>
    <submittedName>
        <fullName evidence="1">Uncharacterized protein</fullName>
    </submittedName>
</protein>
<keyword evidence="2" id="KW-1185">Reference proteome</keyword>
<comment type="caution">
    <text evidence="1">The sequence shown here is derived from an EMBL/GenBank/DDBJ whole genome shotgun (WGS) entry which is preliminary data.</text>
</comment>
<reference evidence="1 2" key="2">
    <citation type="journal article" date="2022" name="Mol. Ecol. Resour.">
        <title>The genomes of chicory, endive, great burdock and yacon provide insights into Asteraceae paleo-polyploidization history and plant inulin production.</title>
        <authorList>
            <person name="Fan W."/>
            <person name="Wang S."/>
            <person name="Wang H."/>
            <person name="Wang A."/>
            <person name="Jiang F."/>
            <person name="Liu H."/>
            <person name="Zhao H."/>
            <person name="Xu D."/>
            <person name="Zhang Y."/>
        </authorList>
    </citation>
    <scope>NUCLEOTIDE SEQUENCE [LARGE SCALE GENOMIC DNA]</scope>
    <source>
        <strain evidence="2">cv. Niubang</strain>
    </source>
</reference>
<sequence>MRGGSRAMRENECTSEVSGTSHQETIATTRAAYSESSITNKKFHMTSAKELQILRHSCQSDSHTNNTHSSSSSLYLSWNVPISFTIIFDPSSPNNISVFGFFTPLKLGEIDELPFIIEPFDDYVMPEELDCLCSSMTSSLLSIPSPTTMELEVLETK</sequence>
<evidence type="ECO:0000313" key="2">
    <source>
        <dbReference type="Proteomes" id="UP001055879"/>
    </source>
</evidence>
<gene>
    <name evidence="1" type="ORF">L6452_37743</name>
</gene>
<reference evidence="2" key="1">
    <citation type="journal article" date="2022" name="Mol. Ecol. Resour.">
        <title>The genomes of chicory, endive, great burdock and yacon provide insights into Asteraceae palaeo-polyploidization history and plant inulin production.</title>
        <authorList>
            <person name="Fan W."/>
            <person name="Wang S."/>
            <person name="Wang H."/>
            <person name="Wang A."/>
            <person name="Jiang F."/>
            <person name="Liu H."/>
            <person name="Zhao H."/>
            <person name="Xu D."/>
            <person name="Zhang Y."/>
        </authorList>
    </citation>
    <scope>NUCLEOTIDE SEQUENCE [LARGE SCALE GENOMIC DNA]</scope>
    <source>
        <strain evidence="2">cv. Niubang</strain>
    </source>
</reference>
<proteinExistence type="predicted"/>
<evidence type="ECO:0000313" key="1">
    <source>
        <dbReference type="EMBL" id="KAI3678449.1"/>
    </source>
</evidence>
<accession>A0ACB8Y7Z0</accession>